<evidence type="ECO:0000313" key="12">
    <source>
        <dbReference type="EMBL" id="CEJ07988.1"/>
    </source>
</evidence>
<dbReference type="InterPro" id="IPR036890">
    <property type="entry name" value="HATPase_C_sf"/>
</dbReference>
<keyword evidence="6 11" id="KW-0418">Kinase</keyword>
<reference evidence="12" key="1">
    <citation type="submission" date="2014-11" db="EMBL/GenBank/DDBJ databases">
        <authorList>
            <person name="Hornung B.V."/>
        </authorList>
    </citation>
    <scope>NUCLEOTIDE SEQUENCE</scope>
    <source>
        <strain evidence="12">INE</strain>
    </source>
</reference>
<dbReference type="InterPro" id="IPR004358">
    <property type="entry name" value="Sig_transdc_His_kin-like_C"/>
</dbReference>
<comment type="catalytic activity">
    <reaction evidence="1">
        <text>ATP + protein L-histidine = ADP + protein N-phospho-L-histidine.</text>
        <dbReference type="EC" id="2.7.13.3"/>
    </reaction>
</comment>
<evidence type="ECO:0000256" key="5">
    <source>
        <dbReference type="ARBA" id="ARBA00022741"/>
    </source>
</evidence>
<keyword evidence="13" id="KW-1185">Reference proteome</keyword>
<dbReference type="GO" id="GO:0000160">
    <property type="term" value="P:phosphorelay signal transduction system"/>
    <property type="evidence" value="ECO:0007669"/>
    <property type="project" value="UniProtKB-KW"/>
</dbReference>
<evidence type="ECO:0000256" key="7">
    <source>
        <dbReference type="ARBA" id="ARBA00022840"/>
    </source>
</evidence>
<dbReference type="PROSITE" id="PS50109">
    <property type="entry name" value="HIS_KIN"/>
    <property type="match status" value="1"/>
</dbReference>
<feature type="transmembrane region" description="Helical" evidence="9">
    <location>
        <begin position="26"/>
        <end position="46"/>
    </location>
</feature>
<reference evidence="11" key="2">
    <citation type="submission" date="2020-01" db="EMBL/GenBank/DDBJ databases">
        <authorList>
            <person name="Hornung B."/>
        </authorList>
    </citation>
    <scope>NUCLEOTIDE SEQUENCE</scope>
    <source>
        <strain evidence="11">PacBioINE</strain>
    </source>
</reference>
<dbReference type="EMBL" id="LR746496">
    <property type="protein sequence ID" value="CAA7600748.1"/>
    <property type="molecule type" value="Genomic_DNA"/>
</dbReference>
<dbReference type="AlphaFoldDB" id="A0A8S0W2L0"/>
<dbReference type="PRINTS" id="PR00344">
    <property type="entry name" value="BCTRLSENSOR"/>
</dbReference>
<evidence type="ECO:0000256" key="8">
    <source>
        <dbReference type="ARBA" id="ARBA00023012"/>
    </source>
</evidence>
<accession>A0A8S0W2L0</accession>
<keyword evidence="4 11" id="KW-0808">Transferase</keyword>
<dbReference type="GO" id="GO:0004673">
    <property type="term" value="F:protein histidine kinase activity"/>
    <property type="evidence" value="ECO:0007669"/>
    <property type="project" value="UniProtKB-EC"/>
</dbReference>
<gene>
    <name evidence="11" type="ORF">DEACI_1401</name>
    <name evidence="12" type="ORF">DEACI_2463</name>
</gene>
<dbReference type="SMART" id="SM00387">
    <property type="entry name" value="HATPase_c"/>
    <property type="match status" value="1"/>
</dbReference>
<dbReference type="InterPro" id="IPR005467">
    <property type="entry name" value="His_kinase_dom"/>
</dbReference>
<keyword evidence="9" id="KW-1133">Transmembrane helix</keyword>
<sequence>MLIIILIILAIIAILFVIFKHDENSLFVVGLYGSSIAMFSGIIIYTAKIGGLSDTQKIFLFMSPGIKTWFQYMDITLDRLGYLIAVGRYLFPTFLLFIAMNYSMIPFIRKHKVSLNFLAVPALVFLILYYPRIFYVLARNRFVFQSILMKAAVVWIILYLAVSIFLLVYEYISITMIYYSKQFRYVLMSYISLALLYVLYCFQDPIQVYQLYSAEYMWTAGLSYANPALTLFEWVILSTGTILFVTLGFWNSIGYTQLNIEAGKVDVSLQRKFDTASRGISVFVHSMKNQLLSARVIHKKIDQILVGENPDLHVLRTHTDMMCQINEGMLLRMEELYRSIKTNYIVLRPVPVGEIVESAVNRFHQKYPDVSVLITMNKDVAILADRDHLSEAVNNLLLNAQDAIAVAGREADGRVELIVHEERLYTVLEVKDNGIGIPKNVRTKIFDPFYTSKNTNSNWGMGLYYVKQIVKSHLGSLRWESTPNVGTSFLVMLPRYHKSGRLASKGLRGRL</sequence>
<dbReference type="PANTHER" id="PTHR43065:SF10">
    <property type="entry name" value="PEROXIDE STRESS-ACTIVATED HISTIDINE KINASE MAK3"/>
    <property type="match status" value="1"/>
</dbReference>
<evidence type="ECO:0000256" key="1">
    <source>
        <dbReference type="ARBA" id="ARBA00000085"/>
    </source>
</evidence>
<keyword evidence="9" id="KW-0472">Membrane</keyword>
<evidence type="ECO:0000313" key="13">
    <source>
        <dbReference type="Proteomes" id="UP001071230"/>
    </source>
</evidence>
<dbReference type="RefSeq" id="WP_240984372.1">
    <property type="nucleotide sequence ID" value="NZ_CDGJ01000075.1"/>
</dbReference>
<dbReference type="CDD" id="cd00075">
    <property type="entry name" value="HATPase"/>
    <property type="match status" value="1"/>
</dbReference>
<dbReference type="Pfam" id="PF02518">
    <property type="entry name" value="HATPase_c"/>
    <property type="match status" value="1"/>
</dbReference>
<evidence type="ECO:0000256" key="9">
    <source>
        <dbReference type="SAM" id="Phobius"/>
    </source>
</evidence>
<keyword evidence="8" id="KW-0902">Two-component regulatory system</keyword>
<keyword evidence="9" id="KW-0812">Transmembrane</keyword>
<evidence type="ECO:0000256" key="4">
    <source>
        <dbReference type="ARBA" id="ARBA00022679"/>
    </source>
</evidence>
<evidence type="ECO:0000259" key="10">
    <source>
        <dbReference type="PROSITE" id="PS50109"/>
    </source>
</evidence>
<proteinExistence type="predicted"/>
<dbReference type="Proteomes" id="UP001071230">
    <property type="component" value="Unassembled WGS sequence"/>
</dbReference>
<dbReference type="EMBL" id="CDGJ01000075">
    <property type="protein sequence ID" value="CEJ07988.1"/>
    <property type="molecule type" value="Genomic_DNA"/>
</dbReference>
<dbReference type="InterPro" id="IPR003594">
    <property type="entry name" value="HATPase_dom"/>
</dbReference>
<dbReference type="EC" id="2.7.13.3" evidence="2"/>
<feature type="transmembrane region" description="Helical" evidence="9">
    <location>
        <begin position="231"/>
        <end position="250"/>
    </location>
</feature>
<dbReference type="SUPFAM" id="SSF55874">
    <property type="entry name" value="ATPase domain of HSP90 chaperone/DNA topoisomerase II/histidine kinase"/>
    <property type="match status" value="1"/>
</dbReference>
<evidence type="ECO:0000256" key="3">
    <source>
        <dbReference type="ARBA" id="ARBA00022553"/>
    </source>
</evidence>
<keyword evidence="3" id="KW-0597">Phosphoprotein</keyword>
<keyword evidence="7" id="KW-0067">ATP-binding</keyword>
<organism evidence="11">
    <name type="scientific">Acididesulfobacillus acetoxydans</name>
    <dbReference type="NCBI Taxonomy" id="1561005"/>
    <lineage>
        <taxon>Bacteria</taxon>
        <taxon>Bacillati</taxon>
        <taxon>Bacillota</taxon>
        <taxon>Clostridia</taxon>
        <taxon>Eubacteriales</taxon>
        <taxon>Peptococcaceae</taxon>
        <taxon>Acididesulfobacillus</taxon>
    </lineage>
</organism>
<feature type="transmembrane region" description="Helical" evidence="9">
    <location>
        <begin position="151"/>
        <end position="171"/>
    </location>
</feature>
<dbReference type="GO" id="GO:0005524">
    <property type="term" value="F:ATP binding"/>
    <property type="evidence" value="ECO:0007669"/>
    <property type="project" value="UniProtKB-KW"/>
</dbReference>
<dbReference type="Proteomes" id="UP000836597">
    <property type="component" value="Chromosome"/>
</dbReference>
<feature type="domain" description="Histidine kinase" evidence="10">
    <location>
        <begin position="282"/>
        <end position="497"/>
    </location>
</feature>
<dbReference type="PANTHER" id="PTHR43065">
    <property type="entry name" value="SENSOR HISTIDINE KINASE"/>
    <property type="match status" value="1"/>
</dbReference>
<evidence type="ECO:0000256" key="2">
    <source>
        <dbReference type="ARBA" id="ARBA00012438"/>
    </source>
</evidence>
<feature type="transmembrane region" description="Helical" evidence="9">
    <location>
        <begin position="183"/>
        <end position="200"/>
    </location>
</feature>
<evidence type="ECO:0000256" key="6">
    <source>
        <dbReference type="ARBA" id="ARBA00022777"/>
    </source>
</evidence>
<feature type="transmembrane region" description="Helical" evidence="9">
    <location>
        <begin position="113"/>
        <end position="131"/>
    </location>
</feature>
<feature type="transmembrane region" description="Helical" evidence="9">
    <location>
        <begin position="81"/>
        <end position="101"/>
    </location>
</feature>
<dbReference type="Gene3D" id="3.30.565.10">
    <property type="entry name" value="Histidine kinase-like ATPase, C-terminal domain"/>
    <property type="match status" value="1"/>
</dbReference>
<evidence type="ECO:0000313" key="11">
    <source>
        <dbReference type="EMBL" id="CAA7600748.1"/>
    </source>
</evidence>
<protein>
    <recommendedName>
        <fullName evidence="2">histidine kinase</fullName>
        <ecNumber evidence="2">2.7.13.3</ecNumber>
    </recommendedName>
</protein>
<dbReference type="KEGG" id="aacx:DEACI_1401"/>
<keyword evidence="5" id="KW-0547">Nucleotide-binding</keyword>
<name>A0A8S0W2L0_9FIRM</name>